<keyword evidence="2" id="KW-1185">Reference proteome</keyword>
<feature type="non-terminal residue" evidence="1">
    <location>
        <position position="1"/>
    </location>
</feature>
<proteinExistence type="predicted"/>
<evidence type="ECO:0000313" key="1">
    <source>
        <dbReference type="EMBL" id="GMN73276.1"/>
    </source>
</evidence>
<reference evidence="1" key="1">
    <citation type="submission" date="2023-07" db="EMBL/GenBank/DDBJ databases">
        <title>draft genome sequence of fig (Ficus carica).</title>
        <authorList>
            <person name="Takahashi T."/>
            <person name="Nishimura K."/>
        </authorList>
    </citation>
    <scope>NUCLEOTIDE SEQUENCE</scope>
</reference>
<dbReference type="AlphaFoldDB" id="A0AA88EKU2"/>
<sequence length="37" mass="4259">FYVYVSGARDQCEVKVCKVSNNTEIIDWTCSRSTEIN</sequence>
<dbReference type="EMBL" id="BTGU01019621">
    <property type="protein sequence ID" value="GMN73276.1"/>
    <property type="molecule type" value="Genomic_DNA"/>
</dbReference>
<dbReference type="Proteomes" id="UP001187192">
    <property type="component" value="Unassembled WGS sequence"/>
</dbReference>
<gene>
    <name evidence="1" type="ORF">TIFTF001_056071</name>
</gene>
<evidence type="ECO:0000313" key="2">
    <source>
        <dbReference type="Proteomes" id="UP001187192"/>
    </source>
</evidence>
<name>A0AA88EKU2_FICCA</name>
<protein>
    <submittedName>
        <fullName evidence="1">Uncharacterized protein</fullName>
    </submittedName>
</protein>
<accession>A0AA88EKU2</accession>
<organism evidence="1 2">
    <name type="scientific">Ficus carica</name>
    <name type="common">Common fig</name>
    <dbReference type="NCBI Taxonomy" id="3494"/>
    <lineage>
        <taxon>Eukaryota</taxon>
        <taxon>Viridiplantae</taxon>
        <taxon>Streptophyta</taxon>
        <taxon>Embryophyta</taxon>
        <taxon>Tracheophyta</taxon>
        <taxon>Spermatophyta</taxon>
        <taxon>Magnoliopsida</taxon>
        <taxon>eudicotyledons</taxon>
        <taxon>Gunneridae</taxon>
        <taxon>Pentapetalae</taxon>
        <taxon>rosids</taxon>
        <taxon>fabids</taxon>
        <taxon>Rosales</taxon>
        <taxon>Moraceae</taxon>
        <taxon>Ficeae</taxon>
        <taxon>Ficus</taxon>
    </lineage>
</organism>
<comment type="caution">
    <text evidence="1">The sequence shown here is derived from an EMBL/GenBank/DDBJ whole genome shotgun (WGS) entry which is preliminary data.</text>
</comment>